<reference evidence="2" key="1">
    <citation type="submission" date="2022-08" db="EMBL/GenBank/DDBJ databases">
        <title>Whole genome sequencing of non-tuberculosis mycobacteria type-strains.</title>
        <authorList>
            <person name="Igarashi Y."/>
            <person name="Osugi A."/>
            <person name="Mitarai S."/>
        </authorList>
    </citation>
    <scope>NUCLEOTIDE SEQUENCE</scope>
    <source>
        <strain evidence="2">DSM 45127</strain>
    </source>
</reference>
<dbReference type="RefSeq" id="WP_240262752.1">
    <property type="nucleotide sequence ID" value="NZ_CP092488.2"/>
</dbReference>
<gene>
    <name evidence="2" type="ORF">MKK62_06880</name>
</gene>
<dbReference type="InterPro" id="IPR003779">
    <property type="entry name" value="CMD-like"/>
</dbReference>
<evidence type="ECO:0000259" key="1">
    <source>
        <dbReference type="Pfam" id="PF02627"/>
    </source>
</evidence>
<organism evidence="2 3">
    <name type="scientific">Mycobacterium paraterrae</name>
    <dbReference type="NCBI Taxonomy" id="577492"/>
    <lineage>
        <taxon>Bacteria</taxon>
        <taxon>Bacillati</taxon>
        <taxon>Actinomycetota</taxon>
        <taxon>Actinomycetes</taxon>
        <taxon>Mycobacteriales</taxon>
        <taxon>Mycobacteriaceae</taxon>
        <taxon>Mycobacterium</taxon>
    </lineage>
</organism>
<dbReference type="InterPro" id="IPR029032">
    <property type="entry name" value="AhpD-like"/>
</dbReference>
<sequence>MAPLTARVEDTLFTSLAPQIIKHIDAVSPRDADGLVGEVYRQMKREFQLVPPVTLHAPIPELLAGVWGMLRESIVAGPVSRRLREVVCEGVSAINQCSFCVDAHSTLLVGTGDTATAAAIRANRPDLIKDPTAREIARWAFANRQPGADILQQPPFTPEQAPELIASAASFHYIDRMVQVFLPPGPASLPATLRWLRGTTIRVAGTVAAKRIMAIEVPSGGAVGSLPEASPSPEFGWTAPRPALAAAFGSLEAVIDGLGNEVLTQPVRDLVHERVAAWNGQEPGISRSWVEDAVGELDSTDQAAGRLALLVAFAPYQIDDTVIADFRRSQPTDTELLAAVSWASFAATRKVSSWLAPPT</sequence>
<protein>
    <submittedName>
        <fullName evidence="2">Carboxymuconolactone decarboxylase family protein</fullName>
    </submittedName>
</protein>
<evidence type="ECO:0000313" key="3">
    <source>
        <dbReference type="Proteomes" id="UP001055336"/>
    </source>
</evidence>
<dbReference type="Gene3D" id="1.20.1290.10">
    <property type="entry name" value="AhpD-like"/>
    <property type="match status" value="1"/>
</dbReference>
<dbReference type="EMBL" id="CP092488">
    <property type="protein sequence ID" value="UMB70998.1"/>
    <property type="molecule type" value="Genomic_DNA"/>
</dbReference>
<name>A0ABY3VUY0_9MYCO</name>
<evidence type="ECO:0000313" key="2">
    <source>
        <dbReference type="EMBL" id="UMB70998.1"/>
    </source>
</evidence>
<accession>A0ABY3VUY0</accession>
<keyword evidence="3" id="KW-1185">Reference proteome</keyword>
<dbReference type="SUPFAM" id="SSF69118">
    <property type="entry name" value="AhpD-like"/>
    <property type="match status" value="2"/>
</dbReference>
<proteinExistence type="predicted"/>
<dbReference type="InterPro" id="IPR004675">
    <property type="entry name" value="AhpD_core"/>
</dbReference>
<dbReference type="NCBIfam" id="TIGR00778">
    <property type="entry name" value="ahpD_dom"/>
    <property type="match status" value="1"/>
</dbReference>
<feature type="domain" description="Carboxymuconolactone decarboxylase-like" evidence="1">
    <location>
        <begin position="61"/>
        <end position="122"/>
    </location>
</feature>
<dbReference type="Proteomes" id="UP001055336">
    <property type="component" value="Chromosome"/>
</dbReference>
<dbReference type="Pfam" id="PF02627">
    <property type="entry name" value="CMD"/>
    <property type="match status" value="1"/>
</dbReference>